<keyword evidence="5 6" id="KW-0472">Membrane</keyword>
<evidence type="ECO:0000256" key="1">
    <source>
        <dbReference type="ARBA" id="ARBA00004651"/>
    </source>
</evidence>
<dbReference type="RefSeq" id="WP_187714493.1">
    <property type="nucleotide sequence ID" value="NZ_BAABJC010000001.1"/>
</dbReference>
<evidence type="ECO:0000259" key="7">
    <source>
        <dbReference type="Pfam" id="PF01478"/>
    </source>
</evidence>
<sequence>MNLAALSPQWLAIVLTVLLLAAAVEDAVRLRIANIVVLLVLAGAVLAAFLTGPQLSLWQNGAVFIVLLLLGTPMFAAGKLGGGDVKLLAALGLWFDLKGALWMMVAVALAGGVLALLVLAVRSFNWSDDARKRIILLRPGGGIPYGVAIAAGGLIAMGFQRI</sequence>
<evidence type="ECO:0000256" key="3">
    <source>
        <dbReference type="ARBA" id="ARBA00022692"/>
    </source>
</evidence>
<dbReference type="Gene3D" id="1.20.120.1220">
    <property type="match status" value="1"/>
</dbReference>
<reference evidence="8 9" key="1">
    <citation type="submission" date="2020-08" db="EMBL/GenBank/DDBJ databases">
        <title>Genome sequence of Sphingomonas daechungensis KACC 18115T.</title>
        <authorList>
            <person name="Hyun D.-W."/>
            <person name="Bae J.-W."/>
        </authorList>
    </citation>
    <scope>NUCLEOTIDE SEQUENCE [LARGE SCALE GENOMIC DNA]</scope>
    <source>
        <strain evidence="8 9">KACC 18115</strain>
    </source>
</reference>
<feature type="transmembrane region" description="Helical" evidence="6">
    <location>
        <begin position="62"/>
        <end position="80"/>
    </location>
</feature>
<protein>
    <submittedName>
        <fullName evidence="8">Prepilin peptidase</fullName>
    </submittedName>
</protein>
<dbReference type="PANTHER" id="PTHR36506:SF1">
    <property type="entry name" value="PREFLAGELLIN PEPTIDASE"/>
    <property type="match status" value="1"/>
</dbReference>
<comment type="subcellular location">
    <subcellularLocation>
        <location evidence="1">Cell membrane</location>
        <topology evidence="1">Multi-pass membrane protein</topology>
    </subcellularLocation>
</comment>
<keyword evidence="9" id="KW-1185">Reference proteome</keyword>
<feature type="transmembrane region" description="Helical" evidence="6">
    <location>
        <begin position="100"/>
        <end position="121"/>
    </location>
</feature>
<dbReference type="Proteomes" id="UP000516134">
    <property type="component" value="Chromosome"/>
</dbReference>
<feature type="transmembrane region" description="Helical" evidence="6">
    <location>
        <begin position="32"/>
        <end position="50"/>
    </location>
</feature>
<accession>A0ABX6T1H9</accession>
<proteinExistence type="predicted"/>
<keyword evidence="3 6" id="KW-0812">Transmembrane</keyword>
<feature type="transmembrane region" description="Helical" evidence="6">
    <location>
        <begin position="142"/>
        <end position="159"/>
    </location>
</feature>
<evidence type="ECO:0000256" key="6">
    <source>
        <dbReference type="SAM" id="Phobius"/>
    </source>
</evidence>
<evidence type="ECO:0000256" key="4">
    <source>
        <dbReference type="ARBA" id="ARBA00022989"/>
    </source>
</evidence>
<gene>
    <name evidence="8" type="ORF">H9L15_14030</name>
</gene>
<evidence type="ECO:0000313" key="9">
    <source>
        <dbReference type="Proteomes" id="UP000516134"/>
    </source>
</evidence>
<dbReference type="PANTHER" id="PTHR36506">
    <property type="entry name" value="PREFLAGELLIN PEPTIDASE"/>
    <property type="match status" value="1"/>
</dbReference>
<keyword evidence="2" id="KW-1003">Cell membrane</keyword>
<feature type="domain" description="Prepilin type IV endopeptidase peptidase" evidence="7">
    <location>
        <begin position="13"/>
        <end position="116"/>
    </location>
</feature>
<evidence type="ECO:0000313" key="8">
    <source>
        <dbReference type="EMBL" id="QNP43063.1"/>
    </source>
</evidence>
<evidence type="ECO:0000256" key="5">
    <source>
        <dbReference type="ARBA" id="ARBA00023136"/>
    </source>
</evidence>
<dbReference type="InterPro" id="IPR052218">
    <property type="entry name" value="Preflagellin_Peptidase"/>
</dbReference>
<organism evidence="8 9">
    <name type="scientific">Sphingomonas daechungensis</name>
    <dbReference type="NCBI Taxonomy" id="1176646"/>
    <lineage>
        <taxon>Bacteria</taxon>
        <taxon>Pseudomonadati</taxon>
        <taxon>Pseudomonadota</taxon>
        <taxon>Alphaproteobacteria</taxon>
        <taxon>Sphingomonadales</taxon>
        <taxon>Sphingomonadaceae</taxon>
        <taxon>Sphingomonas</taxon>
    </lineage>
</organism>
<evidence type="ECO:0000256" key="2">
    <source>
        <dbReference type="ARBA" id="ARBA00022475"/>
    </source>
</evidence>
<name>A0ABX6T1H9_9SPHN</name>
<dbReference type="Pfam" id="PF01478">
    <property type="entry name" value="Peptidase_A24"/>
    <property type="match status" value="1"/>
</dbReference>
<keyword evidence="4 6" id="KW-1133">Transmembrane helix</keyword>
<dbReference type="InterPro" id="IPR000045">
    <property type="entry name" value="Prepilin_IV_endopep_pep"/>
</dbReference>
<dbReference type="EMBL" id="CP060780">
    <property type="protein sequence ID" value="QNP43063.1"/>
    <property type="molecule type" value="Genomic_DNA"/>
</dbReference>